<evidence type="ECO:0000256" key="7">
    <source>
        <dbReference type="ARBA" id="ARBA00024033"/>
    </source>
</evidence>
<feature type="region of interest" description="Disordered" evidence="8">
    <location>
        <begin position="444"/>
        <end position="628"/>
    </location>
</feature>
<organism evidence="10 11">
    <name type="scientific">Cutibacterium granulosum</name>
    <dbReference type="NCBI Taxonomy" id="33011"/>
    <lineage>
        <taxon>Bacteria</taxon>
        <taxon>Bacillati</taxon>
        <taxon>Actinomycetota</taxon>
        <taxon>Actinomycetes</taxon>
        <taxon>Propionibacteriales</taxon>
        <taxon>Propionibacteriaceae</taxon>
        <taxon>Cutibacterium</taxon>
    </lineage>
</organism>
<dbReference type="Pfam" id="PF09594">
    <property type="entry name" value="GT87"/>
    <property type="match status" value="1"/>
</dbReference>
<feature type="compositionally biased region" description="Polar residues" evidence="8">
    <location>
        <begin position="520"/>
        <end position="537"/>
    </location>
</feature>
<feature type="transmembrane region" description="Helical" evidence="9">
    <location>
        <begin position="111"/>
        <end position="132"/>
    </location>
</feature>
<dbReference type="EMBL" id="LT906441">
    <property type="protein sequence ID" value="SNV36828.1"/>
    <property type="molecule type" value="Genomic_DNA"/>
</dbReference>
<reference evidence="10 11" key="1">
    <citation type="submission" date="2017-06" db="EMBL/GenBank/DDBJ databases">
        <authorList>
            <consortium name="Pathogen Informatics"/>
        </authorList>
    </citation>
    <scope>NUCLEOTIDE SEQUENCE [LARGE SCALE GENOMIC DNA]</scope>
    <source>
        <strain evidence="10 11">NCTC11865</strain>
    </source>
</reference>
<protein>
    <submittedName>
        <fullName evidence="10">Predicted integral membrane protein</fullName>
    </submittedName>
</protein>
<dbReference type="GO" id="GO:0016758">
    <property type="term" value="F:hexosyltransferase activity"/>
    <property type="evidence" value="ECO:0007669"/>
    <property type="project" value="InterPro"/>
</dbReference>
<evidence type="ECO:0000256" key="5">
    <source>
        <dbReference type="ARBA" id="ARBA00022989"/>
    </source>
</evidence>
<dbReference type="KEGG" id="cgrn:4412665_01415"/>
<evidence type="ECO:0000256" key="6">
    <source>
        <dbReference type="ARBA" id="ARBA00023136"/>
    </source>
</evidence>
<evidence type="ECO:0000256" key="2">
    <source>
        <dbReference type="ARBA" id="ARBA00022475"/>
    </source>
</evidence>
<keyword evidence="4 9" id="KW-0812">Transmembrane</keyword>
<dbReference type="GO" id="GO:0005886">
    <property type="term" value="C:plasma membrane"/>
    <property type="evidence" value="ECO:0007669"/>
    <property type="project" value="UniProtKB-SubCell"/>
</dbReference>
<feature type="transmembrane region" description="Helical" evidence="9">
    <location>
        <begin position="415"/>
        <end position="435"/>
    </location>
</feature>
<feature type="transmembrane region" description="Helical" evidence="9">
    <location>
        <begin position="176"/>
        <end position="200"/>
    </location>
</feature>
<dbReference type="Proteomes" id="UP000215332">
    <property type="component" value="Chromosome 1"/>
</dbReference>
<dbReference type="eggNOG" id="COG5650">
    <property type="taxonomic scope" value="Bacteria"/>
</dbReference>
<accession>A0A239WSP9</accession>
<feature type="transmembrane region" description="Helical" evidence="9">
    <location>
        <begin position="317"/>
        <end position="336"/>
    </location>
</feature>
<evidence type="ECO:0000256" key="8">
    <source>
        <dbReference type="SAM" id="MobiDB-lite"/>
    </source>
</evidence>
<evidence type="ECO:0000256" key="1">
    <source>
        <dbReference type="ARBA" id="ARBA00004651"/>
    </source>
</evidence>
<dbReference type="InterPro" id="IPR018584">
    <property type="entry name" value="GT87"/>
</dbReference>
<feature type="compositionally biased region" description="Low complexity" evidence="8">
    <location>
        <begin position="581"/>
        <end position="591"/>
    </location>
</feature>
<dbReference type="AlphaFoldDB" id="A0A239WSP9"/>
<evidence type="ECO:0000256" key="3">
    <source>
        <dbReference type="ARBA" id="ARBA00022679"/>
    </source>
</evidence>
<name>A0A239WSP9_9ACTN</name>
<keyword evidence="2" id="KW-1003">Cell membrane</keyword>
<comment type="subcellular location">
    <subcellularLocation>
        <location evidence="1">Cell membrane</location>
        <topology evidence="1">Multi-pass membrane protein</topology>
    </subcellularLocation>
</comment>
<evidence type="ECO:0000313" key="10">
    <source>
        <dbReference type="EMBL" id="SNV36828.1"/>
    </source>
</evidence>
<keyword evidence="6 9" id="KW-0472">Membrane</keyword>
<feature type="compositionally biased region" description="Polar residues" evidence="8">
    <location>
        <begin position="559"/>
        <end position="572"/>
    </location>
</feature>
<feature type="transmembrane region" description="Helical" evidence="9">
    <location>
        <begin position="139"/>
        <end position="156"/>
    </location>
</feature>
<sequence>MLSDQLAMVASVPADPSVPLWRRVRAASSTQNRRELLTIVAVVLLWVLGRLVMLKVFSNPSSNYITGDVNYYRAWLTGGHTDKEMLIEYPVPVLWFMRVLTWFSVGEQVQYFNQLFVVIMLVLDAVMAMALWRNGKRWGAVWWSIFVPALGPIMWFRFDMVPAVCMGLAALWHKRHPLACGAMIACGAALKLWPALLIVPMLGRSRQAIRRLVSFLVVGFGLGLSSLLLTGWQRTTSPLTWQSDRGLQIESVQSTIPMIRRLADDTGAFHVGMSRFNAFEITGPGVGFWQTMSSLLMVLTLAGTILLGVLAWRRNGFSHRTAVLSAIVIVGAMIMANKTLSPQYMIWWAAPMAAILDDFLPDPDRDVQPGGAIETLALVTAATLVLIALLTQAVYPLMYGQIIGDDPTSEATATLVARNLLIVLALLTSVGALVLSLRQDGNADTVAQDDGHPTPPGPSQDVRPRERTSSPTPLDDPDPAGTTTAERSTEKSASAPLVRPEHHSDVSRRTSRFARRTTAQEATTSARHAASGPSSMTLPEPRTETPWMRTTHRYGNASPRATNGTMLVTSGTIAAPKRSSSDQPQNLSSSSRPAHLESSAPRRRISNVAVSRTADEANVPRRAAGAAR</sequence>
<evidence type="ECO:0000256" key="4">
    <source>
        <dbReference type="ARBA" id="ARBA00022692"/>
    </source>
</evidence>
<gene>
    <name evidence="10" type="ORF">SAMEA4412665_01415</name>
</gene>
<evidence type="ECO:0000256" key="9">
    <source>
        <dbReference type="SAM" id="Phobius"/>
    </source>
</evidence>
<feature type="transmembrane region" description="Helical" evidence="9">
    <location>
        <begin position="36"/>
        <end position="53"/>
    </location>
</feature>
<comment type="similarity">
    <text evidence="7">Belongs to the glycosyltransferase 87 family.</text>
</comment>
<proteinExistence type="inferred from homology"/>
<feature type="transmembrane region" description="Helical" evidence="9">
    <location>
        <begin position="288"/>
        <end position="310"/>
    </location>
</feature>
<feature type="transmembrane region" description="Helical" evidence="9">
    <location>
        <begin position="372"/>
        <end position="395"/>
    </location>
</feature>
<keyword evidence="3" id="KW-0808">Transferase</keyword>
<feature type="transmembrane region" description="Helical" evidence="9">
    <location>
        <begin position="212"/>
        <end position="232"/>
    </location>
</feature>
<keyword evidence="5 9" id="KW-1133">Transmembrane helix</keyword>
<evidence type="ECO:0000313" key="11">
    <source>
        <dbReference type="Proteomes" id="UP000215332"/>
    </source>
</evidence>
<feature type="compositionally biased region" description="Basic and acidic residues" evidence="8">
    <location>
        <begin position="499"/>
        <end position="508"/>
    </location>
</feature>